<evidence type="ECO:0000313" key="2">
    <source>
        <dbReference type="EMBL" id="UVI27734.1"/>
    </source>
</evidence>
<dbReference type="Gene3D" id="3.40.430.10">
    <property type="entry name" value="Dihydrofolate Reductase, subunit A"/>
    <property type="match status" value="1"/>
</dbReference>
<dbReference type="PANTHER" id="PTHR38011:SF11">
    <property type="entry name" value="2,5-DIAMINO-6-RIBOSYLAMINO-4(3H)-PYRIMIDINONE 5'-PHOSPHATE REDUCTASE"/>
    <property type="match status" value="1"/>
</dbReference>
<dbReference type="RefSeq" id="WP_258383824.1">
    <property type="nucleotide sequence ID" value="NZ_CP091430.1"/>
</dbReference>
<name>A0ABY5S263_9BACL</name>
<dbReference type="EMBL" id="CP091430">
    <property type="protein sequence ID" value="UVI27734.1"/>
    <property type="molecule type" value="Genomic_DNA"/>
</dbReference>
<dbReference type="PANTHER" id="PTHR38011">
    <property type="entry name" value="DIHYDROFOLATE REDUCTASE FAMILY PROTEIN (AFU_ORTHOLOGUE AFUA_8G06820)"/>
    <property type="match status" value="1"/>
</dbReference>
<dbReference type="SUPFAM" id="SSF53597">
    <property type="entry name" value="Dihydrofolate reductase-like"/>
    <property type="match status" value="1"/>
</dbReference>
<dbReference type="InterPro" id="IPR024072">
    <property type="entry name" value="DHFR-like_dom_sf"/>
</dbReference>
<dbReference type="Proteomes" id="UP001057877">
    <property type="component" value="Chromosome"/>
</dbReference>
<accession>A0ABY5S263</accession>
<dbReference type="Pfam" id="PF01872">
    <property type="entry name" value="RibD_C"/>
    <property type="match status" value="1"/>
</dbReference>
<evidence type="ECO:0000259" key="1">
    <source>
        <dbReference type="Pfam" id="PF01872"/>
    </source>
</evidence>
<protein>
    <submittedName>
        <fullName evidence="2">Dihydrofolate reductase family protein</fullName>
    </submittedName>
</protein>
<keyword evidence="3" id="KW-1185">Reference proteome</keyword>
<dbReference type="InterPro" id="IPR002734">
    <property type="entry name" value="RibDG_C"/>
</dbReference>
<evidence type="ECO:0000313" key="3">
    <source>
        <dbReference type="Proteomes" id="UP001057877"/>
    </source>
</evidence>
<sequence>MIYFASEQILILSFDRFAAVWPRHLNDLVIFGSPTLSHYLMQHELIDEYRLTVSPVVLGSGIPLFTGMEQTKLTLLDTRRLRSGVIILHYETNRPYSSIINNEKNRAKEISTTVTRQK</sequence>
<organism evidence="2 3">
    <name type="scientific">Paenibacillus spongiae</name>
    <dbReference type="NCBI Taxonomy" id="2909671"/>
    <lineage>
        <taxon>Bacteria</taxon>
        <taxon>Bacillati</taxon>
        <taxon>Bacillota</taxon>
        <taxon>Bacilli</taxon>
        <taxon>Bacillales</taxon>
        <taxon>Paenibacillaceae</taxon>
        <taxon>Paenibacillus</taxon>
    </lineage>
</organism>
<proteinExistence type="predicted"/>
<dbReference type="InterPro" id="IPR050765">
    <property type="entry name" value="Riboflavin_Biosynth_HTPR"/>
</dbReference>
<feature type="domain" description="Bacterial bifunctional deaminase-reductase C-terminal" evidence="1">
    <location>
        <begin position="24"/>
        <end position="86"/>
    </location>
</feature>
<reference evidence="2" key="1">
    <citation type="submission" date="2022-01" db="EMBL/GenBank/DDBJ databases">
        <title>Paenibacillus spongiae sp. nov., isolated from marine sponge.</title>
        <authorList>
            <person name="Li Z."/>
            <person name="Zhang M."/>
        </authorList>
    </citation>
    <scope>NUCLEOTIDE SEQUENCE</scope>
    <source>
        <strain evidence="2">PHS-Z3</strain>
    </source>
</reference>
<gene>
    <name evidence="2" type="ORF">L1F29_19950</name>
</gene>